<evidence type="ECO:0000313" key="3">
    <source>
        <dbReference type="Proteomes" id="UP000886893"/>
    </source>
</evidence>
<organism evidence="2 3">
    <name type="scientific">Candidatus Caccosoma faecigallinarum</name>
    <dbReference type="NCBI Taxonomy" id="2840720"/>
    <lineage>
        <taxon>Bacteria</taxon>
        <taxon>Bacillati</taxon>
        <taxon>Bacillota</taxon>
        <taxon>Bacillota incertae sedis</taxon>
        <taxon>Candidatus Caccosoma</taxon>
    </lineage>
</organism>
<gene>
    <name evidence="2" type="ORF">IAD04_02525</name>
</gene>
<dbReference type="AlphaFoldDB" id="A0A9D1G8A9"/>
<protein>
    <recommendedName>
        <fullName evidence="1">UPF0473 protein IAD04_02525</fullName>
    </recommendedName>
</protein>
<dbReference type="HAMAP" id="MF_01448">
    <property type="entry name" value="UPF0473"/>
    <property type="match status" value="1"/>
</dbReference>
<proteinExistence type="inferred from homology"/>
<comment type="caution">
    <text evidence="2">The sequence shown here is derived from an EMBL/GenBank/DDBJ whole genome shotgun (WGS) entry which is preliminary data.</text>
</comment>
<dbReference type="Proteomes" id="UP000886893">
    <property type="component" value="Unassembled WGS sequence"/>
</dbReference>
<comment type="similarity">
    <text evidence="1">Belongs to the UPF0473 family.</text>
</comment>
<dbReference type="Pfam" id="PF06949">
    <property type="entry name" value="DUF1292"/>
    <property type="match status" value="1"/>
</dbReference>
<dbReference type="InterPro" id="IPR009711">
    <property type="entry name" value="UPF0473"/>
</dbReference>
<reference evidence="2" key="2">
    <citation type="journal article" date="2021" name="PeerJ">
        <title>Extensive microbial diversity within the chicken gut microbiome revealed by metagenomics and culture.</title>
        <authorList>
            <person name="Gilroy R."/>
            <person name="Ravi A."/>
            <person name="Getino M."/>
            <person name="Pursley I."/>
            <person name="Horton D.L."/>
            <person name="Alikhan N.F."/>
            <person name="Baker D."/>
            <person name="Gharbi K."/>
            <person name="Hall N."/>
            <person name="Watson M."/>
            <person name="Adriaenssens E.M."/>
            <person name="Foster-Nyarko E."/>
            <person name="Jarju S."/>
            <person name="Secka A."/>
            <person name="Antonio M."/>
            <person name="Oren A."/>
            <person name="Chaudhuri R.R."/>
            <person name="La Ragione R."/>
            <person name="Hildebrand F."/>
            <person name="Pallen M.J."/>
        </authorList>
    </citation>
    <scope>NUCLEOTIDE SEQUENCE</scope>
    <source>
        <strain evidence="2">14508</strain>
    </source>
</reference>
<accession>A0A9D1G8A9</accession>
<dbReference type="EMBL" id="DVKI01000081">
    <property type="protein sequence ID" value="HIT17240.1"/>
    <property type="molecule type" value="Genomic_DNA"/>
</dbReference>
<reference evidence="2" key="1">
    <citation type="submission" date="2020-10" db="EMBL/GenBank/DDBJ databases">
        <authorList>
            <person name="Gilroy R."/>
        </authorList>
    </citation>
    <scope>NUCLEOTIDE SEQUENCE</scope>
    <source>
        <strain evidence="2">14508</strain>
    </source>
</reference>
<evidence type="ECO:0000256" key="1">
    <source>
        <dbReference type="HAMAP-Rule" id="MF_01448"/>
    </source>
</evidence>
<name>A0A9D1G8A9_9FIRM</name>
<evidence type="ECO:0000313" key="2">
    <source>
        <dbReference type="EMBL" id="HIT17240.1"/>
    </source>
</evidence>
<sequence length="130" mass="15528">MEDKKFVVIDAEGNEKEMEIVFTYLNEENQKNYVFYIDPSSDEEIFVSSYDDEGRLYPVETDEEWDHLEEVLDHYQQNEHHCCHHEHHGEGCNCHHDHHDGECNCHEHEECECHQKDSSTDDHCCCKDKK</sequence>